<reference evidence="1 2" key="1">
    <citation type="journal article" date="2020" name="Nature">
        <title>Bacterial chemolithoautotrophy via manganese oxidation.</title>
        <authorList>
            <person name="Yu H."/>
            <person name="Leadbetter J.R."/>
        </authorList>
    </citation>
    <scope>NUCLEOTIDE SEQUENCE [LARGE SCALE GENOMIC DNA]</scope>
    <source>
        <strain evidence="1 2">Mn-1</strain>
    </source>
</reference>
<name>A0A7X6DLZ4_9BACT</name>
<comment type="caution">
    <text evidence="1">The sequence shown here is derived from an EMBL/GenBank/DDBJ whole genome shotgun (WGS) entry which is preliminary data.</text>
</comment>
<accession>A0A7X6DLZ4</accession>
<dbReference type="EMBL" id="VTOW01000001">
    <property type="protein sequence ID" value="NKE69687.1"/>
    <property type="molecule type" value="Genomic_DNA"/>
</dbReference>
<dbReference type="InterPro" id="IPR032710">
    <property type="entry name" value="NTF2-like_dom_sf"/>
</dbReference>
<dbReference type="GO" id="GO:0030638">
    <property type="term" value="P:polyketide metabolic process"/>
    <property type="evidence" value="ECO:0007669"/>
    <property type="project" value="InterPro"/>
</dbReference>
<keyword evidence="2" id="KW-1185">Reference proteome</keyword>
<dbReference type="InterPro" id="IPR009959">
    <property type="entry name" value="Cyclase_SnoaL-like"/>
</dbReference>
<proteinExistence type="predicted"/>
<gene>
    <name evidence="1" type="ORF">MNODULE_02860</name>
</gene>
<evidence type="ECO:0000313" key="2">
    <source>
        <dbReference type="Proteomes" id="UP000534783"/>
    </source>
</evidence>
<sequence length="148" mass="16507">MMEEGSMSTEENANIVREHYSAFNKRDFGYGATLVDPKVRWTNIPFATTYEGPEGYKAFLKMWTTAFSDARIEITNLIASGDWVTVEFTGKGTHQSGPLIGPKGSIPPTGKSIDLSFCEIFKLKNGKISLARLYFDAATMLRQLEKIP</sequence>
<dbReference type="PANTHER" id="PTHR38436:SF1">
    <property type="entry name" value="ESTER CYCLASE"/>
    <property type="match status" value="1"/>
</dbReference>
<dbReference type="Gene3D" id="3.10.450.50">
    <property type="match status" value="1"/>
</dbReference>
<dbReference type="SUPFAM" id="SSF54427">
    <property type="entry name" value="NTF2-like"/>
    <property type="match status" value="1"/>
</dbReference>
<dbReference type="AlphaFoldDB" id="A0A7X6DLZ4"/>
<dbReference type="Pfam" id="PF07366">
    <property type="entry name" value="SnoaL"/>
    <property type="match status" value="1"/>
</dbReference>
<dbReference type="Proteomes" id="UP000534783">
    <property type="component" value="Unassembled WGS sequence"/>
</dbReference>
<protein>
    <submittedName>
        <fullName evidence="1">Ester cyclase</fullName>
    </submittedName>
</protein>
<dbReference type="PANTHER" id="PTHR38436">
    <property type="entry name" value="POLYKETIDE CYCLASE SNOAL-LIKE DOMAIN"/>
    <property type="match status" value="1"/>
</dbReference>
<evidence type="ECO:0000313" key="1">
    <source>
        <dbReference type="EMBL" id="NKE69687.1"/>
    </source>
</evidence>
<organism evidence="1 2">
    <name type="scientific">Candidatus Manganitrophus noduliformans</name>
    <dbReference type="NCBI Taxonomy" id="2606439"/>
    <lineage>
        <taxon>Bacteria</taxon>
        <taxon>Pseudomonadati</taxon>
        <taxon>Nitrospirota</taxon>
        <taxon>Nitrospiria</taxon>
        <taxon>Candidatus Troglogloeales</taxon>
        <taxon>Candidatus Manganitrophaceae</taxon>
        <taxon>Candidatus Manganitrophus</taxon>
    </lineage>
</organism>